<dbReference type="Gene3D" id="2.60.120.10">
    <property type="entry name" value="Jelly Rolls"/>
    <property type="match status" value="1"/>
</dbReference>
<dbReference type="Proteomes" id="UP000601597">
    <property type="component" value="Unassembled WGS sequence"/>
</dbReference>
<proteinExistence type="predicted"/>
<keyword evidence="3" id="KW-0804">Transcription</keyword>
<dbReference type="SMART" id="SM00100">
    <property type="entry name" value="cNMP"/>
    <property type="match status" value="1"/>
</dbReference>
<evidence type="ECO:0000256" key="2">
    <source>
        <dbReference type="ARBA" id="ARBA00023125"/>
    </source>
</evidence>
<dbReference type="InterPro" id="IPR012318">
    <property type="entry name" value="HTH_CRP"/>
</dbReference>
<gene>
    <name evidence="5" type="ORF">GCM10007071_11120</name>
</gene>
<evidence type="ECO:0000256" key="3">
    <source>
        <dbReference type="ARBA" id="ARBA00023163"/>
    </source>
</evidence>
<keyword evidence="6" id="KW-1185">Reference proteome</keyword>
<protein>
    <submittedName>
        <fullName evidence="5">Crp/Fnr family transcriptional regulator</fullName>
    </submittedName>
</protein>
<dbReference type="InterPro" id="IPR018490">
    <property type="entry name" value="cNMP-bd_dom_sf"/>
</dbReference>
<dbReference type="InterPro" id="IPR000595">
    <property type="entry name" value="cNMP-bd_dom"/>
</dbReference>
<dbReference type="Pfam" id="PF13545">
    <property type="entry name" value="HTH_Crp_2"/>
    <property type="match status" value="1"/>
</dbReference>
<name>A0ABQ3AU51_9GAMM</name>
<feature type="domain" description="Cyclic nucleotide-binding" evidence="4">
    <location>
        <begin position="20"/>
        <end position="120"/>
    </location>
</feature>
<dbReference type="EMBL" id="BMXV01000002">
    <property type="protein sequence ID" value="GGY66108.1"/>
    <property type="molecule type" value="Genomic_DNA"/>
</dbReference>
<evidence type="ECO:0000259" key="4">
    <source>
        <dbReference type="PROSITE" id="PS50042"/>
    </source>
</evidence>
<dbReference type="PANTHER" id="PTHR24567">
    <property type="entry name" value="CRP FAMILY TRANSCRIPTIONAL REGULATORY PROTEIN"/>
    <property type="match status" value="1"/>
</dbReference>
<organism evidence="5 6">
    <name type="scientific">Marinobacter zhanjiangensis</name>
    <dbReference type="NCBI Taxonomy" id="578215"/>
    <lineage>
        <taxon>Bacteria</taxon>
        <taxon>Pseudomonadati</taxon>
        <taxon>Pseudomonadota</taxon>
        <taxon>Gammaproteobacteria</taxon>
        <taxon>Pseudomonadales</taxon>
        <taxon>Marinobacteraceae</taxon>
        <taxon>Marinobacter</taxon>
    </lineage>
</organism>
<evidence type="ECO:0000313" key="6">
    <source>
        <dbReference type="Proteomes" id="UP000601597"/>
    </source>
</evidence>
<dbReference type="InterPro" id="IPR050397">
    <property type="entry name" value="Env_Response_Regulators"/>
</dbReference>
<keyword evidence="2" id="KW-0238">DNA-binding</keyword>
<dbReference type="SUPFAM" id="SSF51206">
    <property type="entry name" value="cAMP-binding domain-like"/>
    <property type="match status" value="1"/>
</dbReference>
<evidence type="ECO:0000256" key="1">
    <source>
        <dbReference type="ARBA" id="ARBA00023015"/>
    </source>
</evidence>
<evidence type="ECO:0000313" key="5">
    <source>
        <dbReference type="EMBL" id="GGY66108.1"/>
    </source>
</evidence>
<keyword evidence="1" id="KW-0805">Transcription regulation</keyword>
<dbReference type="CDD" id="cd00038">
    <property type="entry name" value="CAP_ED"/>
    <property type="match status" value="1"/>
</dbReference>
<dbReference type="RefSeq" id="WP_189574034.1">
    <property type="nucleotide sequence ID" value="NZ_BMXV01000002.1"/>
</dbReference>
<dbReference type="InterPro" id="IPR014710">
    <property type="entry name" value="RmlC-like_jellyroll"/>
</dbReference>
<dbReference type="InterPro" id="IPR036390">
    <property type="entry name" value="WH_DNA-bd_sf"/>
</dbReference>
<dbReference type="SUPFAM" id="SSF46785">
    <property type="entry name" value="Winged helix' DNA-binding domain"/>
    <property type="match status" value="1"/>
</dbReference>
<reference evidence="6" key="1">
    <citation type="journal article" date="2019" name="Int. J. Syst. Evol. Microbiol.">
        <title>The Global Catalogue of Microorganisms (GCM) 10K type strain sequencing project: providing services to taxonomists for standard genome sequencing and annotation.</title>
        <authorList>
            <consortium name="The Broad Institute Genomics Platform"/>
            <consortium name="The Broad Institute Genome Sequencing Center for Infectious Disease"/>
            <person name="Wu L."/>
            <person name="Ma J."/>
        </authorList>
    </citation>
    <scope>NUCLEOTIDE SEQUENCE [LARGE SCALE GENOMIC DNA]</scope>
    <source>
        <strain evidence="6">KCTC 22280</strain>
    </source>
</reference>
<sequence>MSYTLEDWERAVPESCRTIRNIPSSAFLFRQRDPAEAIFLLLGGEVRLLRHLEDGSVVGLHVAGPGETLAEAALFSPHYHCDALVTDDARVMVIRKQPLLELMSESPELGLHLTRILAEQVRHLRSTLSLRNIRRADERVMAWLRLRATGNPPAVGMEQTWKTVAEEIGLTHEALYRALAKLEERGRIRRDPGRVTLLNKPD</sequence>
<comment type="caution">
    <text evidence="5">The sequence shown here is derived from an EMBL/GenBank/DDBJ whole genome shotgun (WGS) entry which is preliminary data.</text>
</comment>
<dbReference type="Pfam" id="PF00027">
    <property type="entry name" value="cNMP_binding"/>
    <property type="match status" value="1"/>
</dbReference>
<dbReference type="PROSITE" id="PS50042">
    <property type="entry name" value="CNMP_BINDING_3"/>
    <property type="match status" value="1"/>
</dbReference>
<dbReference type="PANTHER" id="PTHR24567:SF74">
    <property type="entry name" value="HTH-TYPE TRANSCRIPTIONAL REGULATOR ARCR"/>
    <property type="match status" value="1"/>
</dbReference>
<accession>A0ABQ3AU51</accession>